<keyword evidence="8 10" id="KW-0460">Magnesium</keyword>
<keyword evidence="4 10" id="KW-0808">Transferase</keyword>
<evidence type="ECO:0000256" key="10">
    <source>
        <dbReference type="HAMAP-Rule" id="MF_00185"/>
    </source>
</evidence>
<evidence type="ECO:0000256" key="7">
    <source>
        <dbReference type="ARBA" id="ARBA00022840"/>
    </source>
</evidence>
<dbReference type="PANTHER" id="PTHR11088:SF60">
    <property type="entry name" value="TRNA DIMETHYLALLYLTRANSFERASE"/>
    <property type="match status" value="1"/>
</dbReference>
<dbReference type="SUPFAM" id="SSF52540">
    <property type="entry name" value="P-loop containing nucleoside triphosphate hydrolases"/>
    <property type="match status" value="2"/>
</dbReference>
<evidence type="ECO:0000256" key="3">
    <source>
        <dbReference type="ARBA" id="ARBA00005842"/>
    </source>
</evidence>
<feature type="region of interest" description="Interaction with substrate tRNA" evidence="10">
    <location>
        <begin position="159"/>
        <end position="163"/>
    </location>
</feature>
<dbReference type="RefSeq" id="WP_211545631.1">
    <property type="nucleotide sequence ID" value="NZ_JAGTUF010000001.1"/>
</dbReference>
<dbReference type="NCBIfam" id="TIGR00174">
    <property type="entry name" value="miaA"/>
    <property type="match status" value="1"/>
</dbReference>
<evidence type="ECO:0000256" key="5">
    <source>
        <dbReference type="ARBA" id="ARBA00022694"/>
    </source>
</evidence>
<comment type="caution">
    <text evidence="14">The sequence shown here is derived from an EMBL/GenBank/DDBJ whole genome shotgun (WGS) entry which is preliminary data.</text>
</comment>
<dbReference type="Proteomes" id="UP000680714">
    <property type="component" value="Unassembled WGS sequence"/>
</dbReference>
<dbReference type="Gene3D" id="1.10.20.140">
    <property type="match status" value="1"/>
</dbReference>
<evidence type="ECO:0000313" key="14">
    <source>
        <dbReference type="EMBL" id="MBR9970114.1"/>
    </source>
</evidence>
<feature type="site" description="Interaction with substrate tRNA" evidence="10">
    <location>
        <position position="101"/>
    </location>
</feature>
<evidence type="ECO:0000256" key="12">
    <source>
        <dbReference type="RuleBase" id="RU003784"/>
    </source>
</evidence>
<comment type="function">
    <text evidence="2 10 12">Catalyzes the transfer of a dimethylallyl group onto the adenine at position 37 in tRNAs that read codons beginning with uridine, leading to the formation of N6-(dimethylallyl)adenosine (i(6)A).</text>
</comment>
<comment type="similarity">
    <text evidence="3 10 13">Belongs to the IPP transferase family.</text>
</comment>
<protein>
    <recommendedName>
        <fullName evidence="10">tRNA dimethylallyltransferase</fullName>
        <ecNumber evidence="10">2.5.1.75</ecNumber>
    </recommendedName>
    <alternativeName>
        <fullName evidence="10">Dimethylallyl diphosphate:tRNA dimethylallyltransferase</fullName>
        <shortName evidence="10">DMAPP:tRNA dimethylallyltransferase</shortName>
        <shortName evidence="10">DMATase</shortName>
    </alternativeName>
    <alternativeName>
        <fullName evidence="10">Isopentenyl-diphosphate:tRNA isopentenyltransferase</fullName>
        <shortName evidence="10">IPP transferase</shortName>
        <shortName evidence="10">IPPT</shortName>
        <shortName evidence="10">IPTase</shortName>
    </alternativeName>
</protein>
<dbReference type="EMBL" id="JAGTUF010000001">
    <property type="protein sequence ID" value="MBR9970114.1"/>
    <property type="molecule type" value="Genomic_DNA"/>
</dbReference>
<evidence type="ECO:0000313" key="15">
    <source>
        <dbReference type="Proteomes" id="UP000680714"/>
    </source>
</evidence>
<comment type="subunit">
    <text evidence="10">Monomer.</text>
</comment>
<dbReference type="InterPro" id="IPR039657">
    <property type="entry name" value="Dimethylallyltransferase"/>
</dbReference>
<evidence type="ECO:0000256" key="11">
    <source>
        <dbReference type="RuleBase" id="RU003783"/>
    </source>
</evidence>
<feature type="region of interest" description="Interaction with substrate tRNA" evidence="10">
    <location>
        <begin position="35"/>
        <end position="38"/>
    </location>
</feature>
<reference evidence="14 15" key="1">
    <citation type="submission" date="2021-04" db="EMBL/GenBank/DDBJ databases">
        <title>Magnetospirillum sulfuroxidans sp. nov., a facultative chemolithoautotrophic sulfur-oxidizing alphaproteobacterium isolated from freshwater sediment and proposals for Paramagetospirillum gen. nov., and Magnetospirillaceae fam. nov.</title>
        <authorList>
            <person name="Koziaeva V."/>
            <person name="Geelhoed J.S."/>
            <person name="Sorokin D.Y."/>
            <person name="Grouzdev D.S."/>
        </authorList>
    </citation>
    <scope>NUCLEOTIDE SEQUENCE [LARGE SCALE GENOMIC DNA]</scope>
    <source>
        <strain evidence="14 15">J10</strain>
    </source>
</reference>
<dbReference type="Gene3D" id="3.40.50.300">
    <property type="entry name" value="P-loop containing nucleotide triphosphate hydrolases"/>
    <property type="match status" value="1"/>
</dbReference>
<dbReference type="InterPro" id="IPR027417">
    <property type="entry name" value="P-loop_NTPase"/>
</dbReference>
<evidence type="ECO:0000256" key="4">
    <source>
        <dbReference type="ARBA" id="ARBA00022679"/>
    </source>
</evidence>
<dbReference type="HAMAP" id="MF_00185">
    <property type="entry name" value="IPP_trans"/>
    <property type="match status" value="1"/>
</dbReference>
<evidence type="ECO:0000256" key="2">
    <source>
        <dbReference type="ARBA" id="ARBA00003213"/>
    </source>
</evidence>
<feature type="site" description="Interaction with substrate tRNA" evidence="10">
    <location>
        <position position="123"/>
    </location>
</feature>
<feature type="binding site" evidence="10">
    <location>
        <begin position="12"/>
        <end position="17"/>
    </location>
    <ligand>
        <name>substrate</name>
    </ligand>
</feature>
<dbReference type="InterPro" id="IPR018022">
    <property type="entry name" value="IPT"/>
</dbReference>
<keyword evidence="6 10" id="KW-0547">Nucleotide-binding</keyword>
<keyword evidence="15" id="KW-1185">Reference proteome</keyword>
<name>A0ABS5I716_9PROT</name>
<comment type="caution">
    <text evidence="10">Lacks conserved residue(s) required for the propagation of feature annotation.</text>
</comment>
<keyword evidence="7 10" id="KW-0067">ATP-binding</keyword>
<accession>A0ABS5I716</accession>
<evidence type="ECO:0000256" key="8">
    <source>
        <dbReference type="ARBA" id="ARBA00022842"/>
    </source>
</evidence>
<gene>
    <name evidence="10 14" type="primary">miaA</name>
    <name evidence="14" type="ORF">KEC16_00115</name>
</gene>
<evidence type="ECO:0000256" key="1">
    <source>
        <dbReference type="ARBA" id="ARBA00001946"/>
    </source>
</evidence>
<dbReference type="Pfam" id="PF01715">
    <property type="entry name" value="IPPT"/>
    <property type="match status" value="1"/>
</dbReference>
<evidence type="ECO:0000256" key="9">
    <source>
        <dbReference type="ARBA" id="ARBA00049563"/>
    </source>
</evidence>
<comment type="catalytic activity">
    <reaction evidence="9 10 11">
        <text>adenosine(37) in tRNA + dimethylallyl diphosphate = N(6)-dimethylallyladenosine(37) in tRNA + diphosphate</text>
        <dbReference type="Rhea" id="RHEA:26482"/>
        <dbReference type="Rhea" id="RHEA-COMP:10162"/>
        <dbReference type="Rhea" id="RHEA-COMP:10375"/>
        <dbReference type="ChEBI" id="CHEBI:33019"/>
        <dbReference type="ChEBI" id="CHEBI:57623"/>
        <dbReference type="ChEBI" id="CHEBI:74411"/>
        <dbReference type="ChEBI" id="CHEBI:74415"/>
        <dbReference type="EC" id="2.5.1.75"/>
    </reaction>
</comment>
<proteinExistence type="inferred from homology"/>
<dbReference type="EC" id="2.5.1.75" evidence="10"/>
<feature type="binding site" evidence="10">
    <location>
        <begin position="10"/>
        <end position="17"/>
    </location>
    <ligand>
        <name>ATP</name>
        <dbReference type="ChEBI" id="CHEBI:30616"/>
    </ligand>
</feature>
<evidence type="ECO:0000256" key="6">
    <source>
        <dbReference type="ARBA" id="ARBA00022741"/>
    </source>
</evidence>
<comment type="cofactor">
    <cofactor evidence="1 10">
        <name>Mg(2+)</name>
        <dbReference type="ChEBI" id="CHEBI:18420"/>
    </cofactor>
</comment>
<dbReference type="GO" id="GO:0052381">
    <property type="term" value="F:tRNA dimethylallyltransferase activity"/>
    <property type="evidence" value="ECO:0007669"/>
    <property type="project" value="UniProtKB-EC"/>
</dbReference>
<sequence>MNRPAIVIAGPTASGKSGLALAIARAFNGTVINADSMQVYDVLRVVTARPSQAEEAQAPHRLYGVLSPSVNCSAAAWKDMAAAAMAESWAQGRLPVVVGGTGLYLRTLMHGISPVPAIPDEIRTQARALLAERGNAAFHALLAARDPVMAARLDPANSQRLARAWEVIEASGQSLAAWQALPMEGAVDAHWLTLSLAPPREALYANCDQRFALMMEHGALDEVRALLALGLDPALPAMKALGVPELAALLAGTLEPKQAVSAAQKATRNYAKRQLTWFRHQLEKPEVVSAQLSERIFDEIFAKVRHFLLTRFQ</sequence>
<evidence type="ECO:0000256" key="13">
    <source>
        <dbReference type="RuleBase" id="RU003785"/>
    </source>
</evidence>
<dbReference type="PANTHER" id="PTHR11088">
    <property type="entry name" value="TRNA DIMETHYLALLYLTRANSFERASE"/>
    <property type="match status" value="1"/>
</dbReference>
<organism evidence="14 15">
    <name type="scientific">Magnetospirillum sulfuroxidans</name>
    <dbReference type="NCBI Taxonomy" id="611300"/>
    <lineage>
        <taxon>Bacteria</taxon>
        <taxon>Pseudomonadati</taxon>
        <taxon>Pseudomonadota</taxon>
        <taxon>Alphaproteobacteria</taxon>
        <taxon>Rhodospirillales</taxon>
        <taxon>Rhodospirillaceae</taxon>
        <taxon>Magnetospirillum</taxon>
    </lineage>
</organism>
<keyword evidence="5 10" id="KW-0819">tRNA processing</keyword>